<dbReference type="PANTHER" id="PTHR33055:SF13">
    <property type="entry name" value="TRANSPOSASE"/>
    <property type="match status" value="1"/>
</dbReference>
<name>A0AAP2QBK3_PARDI</name>
<dbReference type="PANTHER" id="PTHR33055">
    <property type="entry name" value="TRANSPOSASE FOR INSERTION SEQUENCE ELEMENT IS1111A"/>
    <property type="match status" value="1"/>
</dbReference>
<dbReference type="InterPro" id="IPR002525">
    <property type="entry name" value="Transp_IS110-like_N"/>
</dbReference>
<evidence type="ECO:0000256" key="1">
    <source>
        <dbReference type="SAM" id="Coils"/>
    </source>
</evidence>
<keyword evidence="1" id="KW-0175">Coiled coil</keyword>
<accession>A0AAP2QBK3</accession>
<feature type="domain" description="Transposase IS116/IS110/IS902 C-terminal" evidence="3">
    <location>
        <begin position="248"/>
        <end position="333"/>
    </location>
</feature>
<dbReference type="GO" id="GO:0006313">
    <property type="term" value="P:DNA transposition"/>
    <property type="evidence" value="ECO:0007669"/>
    <property type="project" value="InterPro"/>
</dbReference>
<comment type="caution">
    <text evidence="4">The sequence shown here is derived from an EMBL/GenBank/DDBJ whole genome shotgun (WGS) entry which is preliminary data.</text>
</comment>
<evidence type="ECO:0000313" key="5">
    <source>
        <dbReference type="Proteomes" id="UP001198806"/>
    </source>
</evidence>
<dbReference type="Pfam" id="PF01548">
    <property type="entry name" value="DEDD_Tnp_IS110"/>
    <property type="match status" value="1"/>
</dbReference>
<dbReference type="NCBIfam" id="NF033542">
    <property type="entry name" value="transpos_IS110"/>
    <property type="match status" value="1"/>
</dbReference>
<evidence type="ECO:0000313" key="4">
    <source>
        <dbReference type="EMBL" id="MCB6520403.1"/>
    </source>
</evidence>
<dbReference type="Proteomes" id="UP001198806">
    <property type="component" value="Unassembled WGS sequence"/>
</dbReference>
<dbReference type="InterPro" id="IPR003346">
    <property type="entry name" value="Transposase_20"/>
</dbReference>
<proteinExistence type="predicted"/>
<sequence>MDNVCGLDIHKDSVFACILKTNGEKIQTQFGVTTPELDRLRDLLVEAGVSRVAMESTSVYWKPLWRILSMDFHMVLVNPYLIKQLPGRKTDVRDAEWIATLLAKELVRESFVPDETQSALRQYERRLHRLNRQIVHAESQMDNQMQACNIRLSNHVSDIGGKSYRKVVQALIEGETRPEELLKLIHGRTVNRCGSDTLIAALTGFVTGVDRDMLRFYMEECLLYERQREECLKSMEDICQEHYKEQKELLETIPGVSAQSAMCVLSEAGHDMATFPSASALVGWAGLRPRNQMSAGKIKGRKITHGNRFLRIVLVQCAWAAARCQGTRFALKYEGLKRRMPAQKALVAIARKLLVVIWNVLAKREKYRRNLYETASEDERKGKRH</sequence>
<dbReference type="AlphaFoldDB" id="A0AAP2QBK3"/>
<evidence type="ECO:0000259" key="3">
    <source>
        <dbReference type="Pfam" id="PF02371"/>
    </source>
</evidence>
<gene>
    <name evidence="4" type="ORF">LI194_21725</name>
</gene>
<dbReference type="GO" id="GO:0004803">
    <property type="term" value="F:transposase activity"/>
    <property type="evidence" value="ECO:0007669"/>
    <property type="project" value="InterPro"/>
</dbReference>
<dbReference type="EMBL" id="JAJCNI010000067">
    <property type="protein sequence ID" value="MCB6520403.1"/>
    <property type="molecule type" value="Genomic_DNA"/>
</dbReference>
<protein>
    <submittedName>
        <fullName evidence="4">IS110 family transposase</fullName>
    </submittedName>
</protein>
<feature type="coiled-coil region" evidence="1">
    <location>
        <begin position="120"/>
        <end position="147"/>
    </location>
</feature>
<dbReference type="RefSeq" id="WP_122381056.1">
    <property type="nucleotide sequence ID" value="NZ_JADMVU010000083.1"/>
</dbReference>
<evidence type="ECO:0000259" key="2">
    <source>
        <dbReference type="Pfam" id="PF01548"/>
    </source>
</evidence>
<organism evidence="4 5">
    <name type="scientific">Parabacteroides distasonis</name>
    <dbReference type="NCBI Taxonomy" id="823"/>
    <lineage>
        <taxon>Bacteria</taxon>
        <taxon>Pseudomonadati</taxon>
        <taxon>Bacteroidota</taxon>
        <taxon>Bacteroidia</taxon>
        <taxon>Bacteroidales</taxon>
        <taxon>Tannerellaceae</taxon>
        <taxon>Parabacteroides</taxon>
    </lineage>
</organism>
<feature type="domain" description="Transposase IS110-like N-terminal" evidence="2">
    <location>
        <begin position="5"/>
        <end position="147"/>
    </location>
</feature>
<reference evidence="4" key="1">
    <citation type="submission" date="2021-10" db="EMBL/GenBank/DDBJ databases">
        <title>Collection of gut derived symbiotic bacterial strains cultured from healthy donors.</title>
        <authorList>
            <person name="Lin H."/>
            <person name="Littmann E."/>
            <person name="Kohout C."/>
            <person name="Pamer E.G."/>
        </authorList>
    </citation>
    <scope>NUCLEOTIDE SEQUENCE</scope>
    <source>
        <strain evidence="4">DFI.2.94</strain>
    </source>
</reference>
<dbReference type="GO" id="GO:0003677">
    <property type="term" value="F:DNA binding"/>
    <property type="evidence" value="ECO:0007669"/>
    <property type="project" value="InterPro"/>
</dbReference>
<dbReference type="InterPro" id="IPR047650">
    <property type="entry name" value="Transpos_IS110"/>
</dbReference>
<dbReference type="Pfam" id="PF02371">
    <property type="entry name" value="Transposase_20"/>
    <property type="match status" value="1"/>
</dbReference>